<dbReference type="InterPro" id="IPR000340">
    <property type="entry name" value="Dual-sp_phosphatase_cat-dom"/>
</dbReference>
<dbReference type="PANTHER" id="PTHR10159">
    <property type="entry name" value="DUAL SPECIFICITY PROTEIN PHOSPHATASE"/>
    <property type="match status" value="1"/>
</dbReference>
<gene>
    <name evidence="7" type="ORF">AMON00008_LOCUS17830</name>
</gene>
<dbReference type="GO" id="GO:0004725">
    <property type="term" value="F:protein tyrosine phosphatase activity"/>
    <property type="evidence" value="ECO:0007669"/>
    <property type="project" value="UniProtKB-EC"/>
</dbReference>
<organism evidence="7">
    <name type="scientific">Alexandrium monilatum</name>
    <dbReference type="NCBI Taxonomy" id="311494"/>
    <lineage>
        <taxon>Eukaryota</taxon>
        <taxon>Sar</taxon>
        <taxon>Alveolata</taxon>
        <taxon>Dinophyceae</taxon>
        <taxon>Gonyaulacales</taxon>
        <taxon>Pyrocystaceae</taxon>
        <taxon>Alexandrium</taxon>
    </lineage>
</organism>
<dbReference type="PROSITE" id="PS50056">
    <property type="entry name" value="TYR_PHOSPHATASE_2"/>
    <property type="match status" value="1"/>
</dbReference>
<sequence>MTQAPPFQEEAGTIARLSLQAQLTELILRNGQRREKERYDRLAERSQQEEDSTEPFAADLVLREEDGFELWIGSLEDALSLRGLSEQGVNAFLNCAREECERECAAYRVCRGRSRCHARGPSATHAAFLAAATEDAGSDAEEEKALSREQVCALAIFDGDWYASMLGYDTAYLGLDGLDEPEYPMASHFPEAVAFLERCRVERRKVLVHCIMGVNRSAAVIVAFLCRGLGMSLGEAVALVSGHRGRVLSNGSFLDQLVDLYGQEEDSYGSEAGSTATHRKCRLAADLPMELVVQR</sequence>
<keyword evidence="3" id="KW-0378">Hydrolase</keyword>
<evidence type="ECO:0000256" key="3">
    <source>
        <dbReference type="ARBA" id="ARBA00022801"/>
    </source>
</evidence>
<reference evidence="7" key="1">
    <citation type="submission" date="2021-01" db="EMBL/GenBank/DDBJ databases">
        <authorList>
            <person name="Corre E."/>
            <person name="Pelletier E."/>
            <person name="Niang G."/>
            <person name="Scheremetjew M."/>
            <person name="Finn R."/>
            <person name="Kale V."/>
            <person name="Holt S."/>
            <person name="Cochrane G."/>
            <person name="Meng A."/>
            <person name="Brown T."/>
            <person name="Cohen L."/>
        </authorList>
    </citation>
    <scope>NUCLEOTIDE SEQUENCE</scope>
    <source>
        <strain evidence="7">CCMP3105</strain>
    </source>
</reference>
<protein>
    <recommendedName>
        <fullName evidence="2">protein-tyrosine-phosphatase</fullName>
        <ecNumber evidence="2">3.1.3.48</ecNumber>
    </recommendedName>
</protein>
<evidence type="ECO:0000313" key="7">
    <source>
        <dbReference type="EMBL" id="CAE4578642.1"/>
    </source>
</evidence>
<evidence type="ECO:0000256" key="1">
    <source>
        <dbReference type="ARBA" id="ARBA00008601"/>
    </source>
</evidence>
<evidence type="ECO:0000256" key="4">
    <source>
        <dbReference type="ARBA" id="ARBA00022912"/>
    </source>
</evidence>
<name>A0A7S4VE01_9DINO</name>
<dbReference type="InterPro" id="IPR016130">
    <property type="entry name" value="Tyr_Pase_AS"/>
</dbReference>
<dbReference type="PANTHER" id="PTHR10159:SF519">
    <property type="entry name" value="DUAL SPECIFICITY PROTEIN PHOSPHATASE MPK3"/>
    <property type="match status" value="1"/>
</dbReference>
<dbReference type="SMART" id="SM00195">
    <property type="entry name" value="DSPc"/>
    <property type="match status" value="1"/>
</dbReference>
<dbReference type="EC" id="3.1.3.48" evidence="2"/>
<dbReference type="InterPro" id="IPR000387">
    <property type="entry name" value="Tyr_Pase_dom"/>
</dbReference>
<dbReference type="InterPro" id="IPR020422">
    <property type="entry name" value="TYR_PHOSPHATASE_DUAL_dom"/>
</dbReference>
<dbReference type="CDD" id="cd14498">
    <property type="entry name" value="DSP"/>
    <property type="match status" value="1"/>
</dbReference>
<dbReference type="SUPFAM" id="SSF52799">
    <property type="entry name" value="(Phosphotyrosine protein) phosphatases II"/>
    <property type="match status" value="1"/>
</dbReference>
<feature type="domain" description="Tyrosine specific protein phosphatases" evidence="6">
    <location>
        <begin position="187"/>
        <end position="244"/>
    </location>
</feature>
<dbReference type="GO" id="GO:0043409">
    <property type="term" value="P:negative regulation of MAPK cascade"/>
    <property type="evidence" value="ECO:0007669"/>
    <property type="project" value="TreeGrafter"/>
</dbReference>
<evidence type="ECO:0000259" key="5">
    <source>
        <dbReference type="PROSITE" id="PS50054"/>
    </source>
</evidence>
<dbReference type="AlphaFoldDB" id="A0A7S4VE01"/>
<dbReference type="GO" id="GO:0005737">
    <property type="term" value="C:cytoplasm"/>
    <property type="evidence" value="ECO:0007669"/>
    <property type="project" value="TreeGrafter"/>
</dbReference>
<feature type="domain" description="Tyrosine-protein phosphatase" evidence="5">
    <location>
        <begin position="60"/>
        <end position="266"/>
    </location>
</feature>
<proteinExistence type="inferred from homology"/>
<evidence type="ECO:0000256" key="2">
    <source>
        <dbReference type="ARBA" id="ARBA00013064"/>
    </source>
</evidence>
<dbReference type="Gene3D" id="3.90.190.10">
    <property type="entry name" value="Protein tyrosine phosphatase superfamily"/>
    <property type="match status" value="1"/>
</dbReference>
<dbReference type="PROSITE" id="PS00383">
    <property type="entry name" value="TYR_PHOSPHATASE_1"/>
    <property type="match status" value="1"/>
</dbReference>
<dbReference type="Pfam" id="PF00782">
    <property type="entry name" value="DSPc"/>
    <property type="match status" value="1"/>
</dbReference>
<comment type="similarity">
    <text evidence="1">Belongs to the protein-tyrosine phosphatase family. Non-receptor class dual specificity subfamily.</text>
</comment>
<keyword evidence="4" id="KW-0904">Protein phosphatase</keyword>
<dbReference type="EMBL" id="HBNR01026397">
    <property type="protein sequence ID" value="CAE4578642.1"/>
    <property type="molecule type" value="Transcribed_RNA"/>
</dbReference>
<evidence type="ECO:0000259" key="6">
    <source>
        <dbReference type="PROSITE" id="PS50056"/>
    </source>
</evidence>
<dbReference type="InterPro" id="IPR029021">
    <property type="entry name" value="Prot-tyrosine_phosphatase-like"/>
</dbReference>
<accession>A0A7S4VE01</accession>
<dbReference type="PROSITE" id="PS50054">
    <property type="entry name" value="TYR_PHOSPHATASE_DUAL"/>
    <property type="match status" value="1"/>
</dbReference>